<evidence type="ECO:0000256" key="5">
    <source>
        <dbReference type="SAM" id="MobiDB-lite"/>
    </source>
</evidence>
<dbReference type="GO" id="GO:0004386">
    <property type="term" value="F:helicase activity"/>
    <property type="evidence" value="ECO:0007669"/>
    <property type="project" value="UniProtKB-KW"/>
</dbReference>
<feature type="region of interest" description="Disordered" evidence="5">
    <location>
        <begin position="388"/>
        <end position="418"/>
    </location>
</feature>
<organism evidence="7 8">
    <name type="scientific">Cetraspora pellucida</name>
    <dbReference type="NCBI Taxonomy" id="1433469"/>
    <lineage>
        <taxon>Eukaryota</taxon>
        <taxon>Fungi</taxon>
        <taxon>Fungi incertae sedis</taxon>
        <taxon>Mucoromycota</taxon>
        <taxon>Glomeromycotina</taxon>
        <taxon>Glomeromycetes</taxon>
        <taxon>Diversisporales</taxon>
        <taxon>Gigasporaceae</taxon>
        <taxon>Cetraspora</taxon>
    </lineage>
</organism>
<dbReference type="SMART" id="SM00490">
    <property type="entry name" value="HELICc"/>
    <property type="match status" value="1"/>
</dbReference>
<keyword evidence="1" id="KW-0547">Nucleotide-binding</keyword>
<dbReference type="Proteomes" id="UP000789759">
    <property type="component" value="Unassembled WGS sequence"/>
</dbReference>
<evidence type="ECO:0000313" key="8">
    <source>
        <dbReference type="Proteomes" id="UP000789759"/>
    </source>
</evidence>
<comment type="caution">
    <text evidence="7">The sequence shown here is derived from an EMBL/GenBank/DDBJ whole genome shotgun (WGS) entry which is preliminary data.</text>
</comment>
<gene>
    <name evidence="7" type="ORF">CPELLU_LOCUS15406</name>
</gene>
<dbReference type="SUPFAM" id="SSF52540">
    <property type="entry name" value="P-loop containing nucleoside triphosphate hydrolases"/>
    <property type="match status" value="1"/>
</dbReference>
<dbReference type="AlphaFoldDB" id="A0A9N9J3W1"/>
<feature type="domain" description="Helicase C-terminal" evidence="6">
    <location>
        <begin position="249"/>
        <end position="418"/>
    </location>
</feature>
<dbReference type="InterPro" id="IPR027417">
    <property type="entry name" value="P-loop_NTPase"/>
</dbReference>
<dbReference type="GO" id="GO:0005524">
    <property type="term" value="F:ATP binding"/>
    <property type="evidence" value="ECO:0007669"/>
    <property type="project" value="UniProtKB-KW"/>
</dbReference>
<keyword evidence="3" id="KW-0347">Helicase</keyword>
<dbReference type="GO" id="GO:0016787">
    <property type="term" value="F:hydrolase activity"/>
    <property type="evidence" value="ECO:0007669"/>
    <property type="project" value="UniProtKB-KW"/>
</dbReference>
<evidence type="ECO:0000256" key="3">
    <source>
        <dbReference type="ARBA" id="ARBA00022806"/>
    </source>
</evidence>
<dbReference type="GO" id="GO:0003723">
    <property type="term" value="F:RNA binding"/>
    <property type="evidence" value="ECO:0007669"/>
    <property type="project" value="TreeGrafter"/>
</dbReference>
<keyword evidence="2" id="KW-0378">Hydrolase</keyword>
<evidence type="ECO:0000256" key="4">
    <source>
        <dbReference type="ARBA" id="ARBA00022840"/>
    </source>
</evidence>
<evidence type="ECO:0000256" key="1">
    <source>
        <dbReference type="ARBA" id="ARBA00022741"/>
    </source>
</evidence>
<dbReference type="Gene3D" id="3.40.50.300">
    <property type="entry name" value="P-loop containing nucleotide triphosphate hydrolases"/>
    <property type="match status" value="2"/>
</dbReference>
<accession>A0A9N9J3W1</accession>
<feature type="non-terminal residue" evidence="7">
    <location>
        <position position="418"/>
    </location>
</feature>
<keyword evidence="4" id="KW-0067">ATP-binding</keyword>
<protein>
    <submittedName>
        <fullName evidence="7">17657_t:CDS:1</fullName>
    </submittedName>
</protein>
<dbReference type="OrthoDB" id="10585110at2759"/>
<sequence>MWLTTQFWNLKLPTASKDTLFFDPDTHPICADFIIERWIYYNGGCPNSLEEYMMLVKESPFGSIISPQKFRHNFVYDSREIFRLSNHMIGILLASLLVNYLEGILLKYPILRTLIKLSKLHTNFGFTDKIVKTADQGLFYTPLDHSKLVQEALDLMKQGKIPIITCPPGGGKSTHFAAQFQAQFKCSVLSQPRRLLVTNHPSTWPKLYSGCTDEFDDNGPNISTHGYLLAINKKFETKDFVIGIDEVHEMDEDSLILMERYKGHIYCLSVTPIPIPNGVEVKLKKTCNPYSVTELPTPTHHHLESNVFHYLNMFPNHKTLVIHLSYSVCVKLHDTLRNNDVEVIFATSVVEAGITIPNINLVIDSGLSIGKFNGVYVTRYSSRASAIQRTGRTGRTNDGREEETMMMIDDSDDSRRGR</sequence>
<dbReference type="PANTHER" id="PTHR18934:SF99">
    <property type="entry name" value="ATP-DEPENDENT RNA HELICASE DHX37-RELATED"/>
    <property type="match status" value="1"/>
</dbReference>
<evidence type="ECO:0000256" key="2">
    <source>
        <dbReference type="ARBA" id="ARBA00022801"/>
    </source>
</evidence>
<evidence type="ECO:0000259" key="6">
    <source>
        <dbReference type="PROSITE" id="PS51194"/>
    </source>
</evidence>
<dbReference type="Pfam" id="PF00271">
    <property type="entry name" value="Helicase_C"/>
    <property type="match status" value="1"/>
</dbReference>
<dbReference type="PROSITE" id="PS51194">
    <property type="entry name" value="HELICASE_CTER"/>
    <property type="match status" value="1"/>
</dbReference>
<name>A0A9N9J3W1_9GLOM</name>
<proteinExistence type="predicted"/>
<evidence type="ECO:0000313" key="7">
    <source>
        <dbReference type="EMBL" id="CAG8762681.1"/>
    </source>
</evidence>
<dbReference type="InterPro" id="IPR001650">
    <property type="entry name" value="Helicase_C-like"/>
</dbReference>
<keyword evidence="8" id="KW-1185">Reference proteome</keyword>
<reference evidence="7" key="1">
    <citation type="submission" date="2021-06" db="EMBL/GenBank/DDBJ databases">
        <authorList>
            <person name="Kallberg Y."/>
            <person name="Tangrot J."/>
            <person name="Rosling A."/>
        </authorList>
    </citation>
    <scope>NUCLEOTIDE SEQUENCE</scope>
    <source>
        <strain evidence="7">FL966</strain>
    </source>
</reference>
<dbReference type="EMBL" id="CAJVQA010020248">
    <property type="protein sequence ID" value="CAG8762681.1"/>
    <property type="molecule type" value="Genomic_DNA"/>
</dbReference>
<dbReference type="PANTHER" id="PTHR18934">
    <property type="entry name" value="ATP-DEPENDENT RNA HELICASE"/>
    <property type="match status" value="1"/>
</dbReference>